<gene>
    <name evidence="2" type="ORF">CONCODRAFT_68810</name>
</gene>
<dbReference type="EMBL" id="KQ964448">
    <property type="protein sequence ID" value="KXN72698.1"/>
    <property type="molecule type" value="Genomic_DNA"/>
</dbReference>
<feature type="chain" id="PRO_5007294678" evidence="1">
    <location>
        <begin position="20"/>
        <end position="241"/>
    </location>
</feature>
<name>A0A137PCG4_CONC2</name>
<evidence type="ECO:0000313" key="3">
    <source>
        <dbReference type="Proteomes" id="UP000070444"/>
    </source>
</evidence>
<proteinExistence type="predicted"/>
<dbReference type="Proteomes" id="UP000070444">
    <property type="component" value="Unassembled WGS sequence"/>
</dbReference>
<dbReference type="AlphaFoldDB" id="A0A137PCG4"/>
<accession>A0A137PCG4</accession>
<dbReference type="OrthoDB" id="2349272at2759"/>
<keyword evidence="3" id="KW-1185">Reference proteome</keyword>
<keyword evidence="1" id="KW-0732">Signal</keyword>
<reference evidence="2 3" key="1">
    <citation type="journal article" date="2015" name="Genome Biol. Evol.">
        <title>Phylogenomic analyses indicate that early fungi evolved digesting cell walls of algal ancestors of land plants.</title>
        <authorList>
            <person name="Chang Y."/>
            <person name="Wang S."/>
            <person name="Sekimoto S."/>
            <person name="Aerts A.L."/>
            <person name="Choi C."/>
            <person name="Clum A."/>
            <person name="LaButti K.M."/>
            <person name="Lindquist E.A."/>
            <person name="Yee Ngan C."/>
            <person name="Ohm R.A."/>
            <person name="Salamov A.A."/>
            <person name="Grigoriev I.V."/>
            <person name="Spatafora J.W."/>
            <person name="Berbee M.L."/>
        </authorList>
    </citation>
    <scope>NUCLEOTIDE SEQUENCE [LARGE SCALE GENOMIC DNA]</scope>
    <source>
        <strain evidence="2 3">NRRL 28638</strain>
    </source>
</reference>
<evidence type="ECO:0000313" key="2">
    <source>
        <dbReference type="EMBL" id="KXN72698.1"/>
    </source>
</evidence>
<sequence length="241" mass="27479">MHLKFYLFLLFNQLFLVNCTQKCLKHPKASVPLSIDKLKSIISPCGVEKLDALGEHIKCEQAHPQIINSLTKYKLDESPCAVAMYLSTLMLESGNLTYNRNHYPPPGIVGMGTRFMLNPYNLYIFVKSNPDLFTKYQEIYKLTDYPYDENNNFSKKLILDLLMKDEFSFLPGAWWIAKGAEIIMGCTIKLATCPPDGQVDTYIKKCLGVIASDARMRAYQAVINQIRVQESQDSIKSLVFK</sequence>
<evidence type="ECO:0000256" key="1">
    <source>
        <dbReference type="SAM" id="SignalP"/>
    </source>
</evidence>
<feature type="signal peptide" evidence="1">
    <location>
        <begin position="1"/>
        <end position="19"/>
    </location>
</feature>
<protein>
    <submittedName>
        <fullName evidence="2">Uncharacterized protein</fullName>
    </submittedName>
</protein>
<organism evidence="2 3">
    <name type="scientific">Conidiobolus coronatus (strain ATCC 28846 / CBS 209.66 / NRRL 28638)</name>
    <name type="common">Delacroixia coronata</name>
    <dbReference type="NCBI Taxonomy" id="796925"/>
    <lineage>
        <taxon>Eukaryota</taxon>
        <taxon>Fungi</taxon>
        <taxon>Fungi incertae sedis</taxon>
        <taxon>Zoopagomycota</taxon>
        <taxon>Entomophthoromycotina</taxon>
        <taxon>Entomophthoromycetes</taxon>
        <taxon>Entomophthorales</taxon>
        <taxon>Ancylistaceae</taxon>
        <taxon>Conidiobolus</taxon>
    </lineage>
</organism>